<accession>A0ABW9ABP6</accession>
<evidence type="ECO:0000313" key="5">
    <source>
        <dbReference type="EMBL" id="MFL9925198.1"/>
    </source>
</evidence>
<organism evidence="5 6">
    <name type="scientific">Herbaspirillum lusitanum</name>
    <dbReference type="NCBI Taxonomy" id="213312"/>
    <lineage>
        <taxon>Bacteria</taxon>
        <taxon>Pseudomonadati</taxon>
        <taxon>Pseudomonadota</taxon>
        <taxon>Betaproteobacteria</taxon>
        <taxon>Burkholderiales</taxon>
        <taxon>Oxalobacteraceae</taxon>
        <taxon>Herbaspirillum</taxon>
    </lineage>
</organism>
<evidence type="ECO:0000256" key="1">
    <source>
        <dbReference type="ARBA" id="ARBA00022500"/>
    </source>
</evidence>
<sequence>MSEIDSAVHRMAEIVTTIERIAAQTNILAMNASVEAARATSRR</sequence>
<evidence type="ECO:0000259" key="4">
    <source>
        <dbReference type="PROSITE" id="PS50111"/>
    </source>
</evidence>
<dbReference type="Gene3D" id="1.10.287.950">
    <property type="entry name" value="Methyl-accepting chemotaxis protein"/>
    <property type="match status" value="1"/>
</dbReference>
<feature type="domain" description="Methyl-accepting transducer" evidence="4">
    <location>
        <begin position="1"/>
        <end position="43"/>
    </location>
</feature>
<dbReference type="InterPro" id="IPR004089">
    <property type="entry name" value="MCPsignal_dom"/>
</dbReference>
<dbReference type="Pfam" id="PF00015">
    <property type="entry name" value="MCPsignal"/>
    <property type="match status" value="1"/>
</dbReference>
<comment type="caution">
    <text evidence="5">The sequence shown here is derived from an EMBL/GenBank/DDBJ whole genome shotgun (WGS) entry which is preliminary data.</text>
</comment>
<name>A0ABW9ABP6_9BURK</name>
<dbReference type="EMBL" id="JAQQFM010000005">
    <property type="protein sequence ID" value="MFL9925198.1"/>
    <property type="molecule type" value="Genomic_DNA"/>
</dbReference>
<proteinExistence type="inferred from homology"/>
<comment type="similarity">
    <text evidence="2">Belongs to the methyl-accepting chemotaxis (MCP) protein family.</text>
</comment>
<keyword evidence="1" id="KW-0145">Chemotaxis</keyword>
<evidence type="ECO:0000256" key="3">
    <source>
        <dbReference type="PROSITE-ProRule" id="PRU00284"/>
    </source>
</evidence>
<dbReference type="PROSITE" id="PS50111">
    <property type="entry name" value="CHEMOTAXIS_TRANSDUC_2"/>
    <property type="match status" value="1"/>
</dbReference>
<dbReference type="Proteomes" id="UP001629246">
    <property type="component" value="Unassembled WGS sequence"/>
</dbReference>
<dbReference type="PANTHER" id="PTHR43531:SF11">
    <property type="entry name" value="METHYL-ACCEPTING CHEMOTAXIS PROTEIN 3"/>
    <property type="match status" value="1"/>
</dbReference>
<gene>
    <name evidence="5" type="ORF">PQR62_13050</name>
</gene>
<evidence type="ECO:0000256" key="2">
    <source>
        <dbReference type="ARBA" id="ARBA00029447"/>
    </source>
</evidence>
<protein>
    <submittedName>
        <fullName evidence="5">Methyl-accepting chemotaxis protein</fullName>
    </submittedName>
</protein>
<dbReference type="RefSeq" id="WP_408158378.1">
    <property type="nucleotide sequence ID" value="NZ_JAQQFM010000005.1"/>
</dbReference>
<dbReference type="PANTHER" id="PTHR43531">
    <property type="entry name" value="PROTEIN ICFG"/>
    <property type="match status" value="1"/>
</dbReference>
<keyword evidence="6" id="KW-1185">Reference proteome</keyword>
<reference evidence="5 6" key="1">
    <citation type="journal article" date="2024" name="Chem. Sci.">
        <title>Discovery of megapolipeptins by genome mining of a Burkholderiales bacteria collection.</title>
        <authorList>
            <person name="Paulo B.S."/>
            <person name="Recchia M.J.J."/>
            <person name="Lee S."/>
            <person name="Fergusson C.H."/>
            <person name="Romanowski S.B."/>
            <person name="Hernandez A."/>
            <person name="Krull N."/>
            <person name="Liu D.Y."/>
            <person name="Cavanagh H."/>
            <person name="Bos A."/>
            <person name="Gray C.A."/>
            <person name="Murphy B.T."/>
            <person name="Linington R.G."/>
            <person name="Eustaquio A.S."/>
        </authorList>
    </citation>
    <scope>NUCLEOTIDE SEQUENCE [LARGE SCALE GENOMIC DNA]</scope>
    <source>
        <strain evidence="5 6">RL21-008-BIB-A</strain>
    </source>
</reference>
<dbReference type="InterPro" id="IPR051310">
    <property type="entry name" value="MCP_chemotaxis"/>
</dbReference>
<dbReference type="SUPFAM" id="SSF58104">
    <property type="entry name" value="Methyl-accepting chemotaxis protein (MCP) signaling domain"/>
    <property type="match status" value="1"/>
</dbReference>
<keyword evidence="3" id="KW-0807">Transducer</keyword>
<evidence type="ECO:0000313" key="6">
    <source>
        <dbReference type="Proteomes" id="UP001629246"/>
    </source>
</evidence>